<accession>D8Q7A6</accession>
<sequence length="171" mass="18664">MPYDATQWLVDRANIHDTVIALMLYVDTRQFDRVASEVLATELLVDYTSLLGGEPYTISNTEQAKMWEGMLTKLHATQHGILSPLVDLGQPSAEREAPKTATALVNGGATLVRKSADDETIVQNGGRYELELTRTATAPGTNPWRISKMKAIGIWSKGDTQAMVGDSTDKA</sequence>
<keyword evidence="3" id="KW-1185">Reference proteome</keyword>
<dbReference type="OrthoDB" id="5208229at2759"/>
<evidence type="ECO:0000259" key="1">
    <source>
        <dbReference type="Pfam" id="PF13577"/>
    </source>
</evidence>
<dbReference type="KEGG" id="scm:SCHCO_02504998"/>
<dbReference type="Proteomes" id="UP000007431">
    <property type="component" value="Unassembled WGS sequence"/>
</dbReference>
<gene>
    <name evidence="2" type="ORF">SCHCODRAFT_235340</name>
</gene>
<dbReference type="InterPro" id="IPR032710">
    <property type="entry name" value="NTF2-like_dom_sf"/>
</dbReference>
<dbReference type="GeneID" id="9587333"/>
<name>D8Q7A6_SCHCM</name>
<organism evidence="3">
    <name type="scientific">Schizophyllum commune (strain H4-8 / FGSC 9210)</name>
    <name type="common">Split gill fungus</name>
    <dbReference type="NCBI Taxonomy" id="578458"/>
    <lineage>
        <taxon>Eukaryota</taxon>
        <taxon>Fungi</taxon>
        <taxon>Dikarya</taxon>
        <taxon>Basidiomycota</taxon>
        <taxon>Agaricomycotina</taxon>
        <taxon>Agaricomycetes</taxon>
        <taxon>Agaricomycetidae</taxon>
        <taxon>Agaricales</taxon>
        <taxon>Schizophyllaceae</taxon>
        <taxon>Schizophyllum</taxon>
    </lineage>
</organism>
<dbReference type="Gene3D" id="3.10.450.50">
    <property type="match status" value="1"/>
</dbReference>
<dbReference type="eggNOG" id="ENOG502SUCF">
    <property type="taxonomic scope" value="Eukaryota"/>
</dbReference>
<dbReference type="InParanoid" id="D8Q7A6"/>
<proteinExistence type="predicted"/>
<dbReference type="HOGENOM" id="CLU_106738_4_0_1"/>
<dbReference type="RefSeq" id="XP_003030901.1">
    <property type="nucleotide sequence ID" value="XM_003030855.1"/>
</dbReference>
<protein>
    <recommendedName>
        <fullName evidence="1">SnoaL-like domain-containing protein</fullName>
    </recommendedName>
</protein>
<feature type="domain" description="SnoaL-like" evidence="1">
    <location>
        <begin position="9"/>
        <end position="150"/>
    </location>
</feature>
<dbReference type="OMA" id="KADVIYF"/>
<dbReference type="InterPro" id="IPR037401">
    <property type="entry name" value="SnoaL-like"/>
</dbReference>
<dbReference type="AlphaFoldDB" id="D8Q7A6"/>
<dbReference type="SUPFAM" id="SSF54427">
    <property type="entry name" value="NTF2-like"/>
    <property type="match status" value="1"/>
</dbReference>
<dbReference type="EMBL" id="GL377307">
    <property type="protein sequence ID" value="EFI95998.1"/>
    <property type="molecule type" value="Genomic_DNA"/>
</dbReference>
<evidence type="ECO:0000313" key="2">
    <source>
        <dbReference type="EMBL" id="EFI95998.1"/>
    </source>
</evidence>
<dbReference type="VEuPathDB" id="FungiDB:SCHCODRAFT_02504998"/>
<reference evidence="2 3" key="1">
    <citation type="journal article" date="2010" name="Nat. Biotechnol.">
        <title>Genome sequence of the model mushroom Schizophyllum commune.</title>
        <authorList>
            <person name="Ohm R.A."/>
            <person name="de Jong J.F."/>
            <person name="Lugones L.G."/>
            <person name="Aerts A."/>
            <person name="Kothe E."/>
            <person name="Stajich J.E."/>
            <person name="de Vries R.P."/>
            <person name="Record E."/>
            <person name="Levasseur A."/>
            <person name="Baker S.E."/>
            <person name="Bartholomew K.A."/>
            <person name="Coutinho P.M."/>
            <person name="Erdmann S."/>
            <person name="Fowler T.J."/>
            <person name="Gathman A.C."/>
            <person name="Lombard V."/>
            <person name="Henrissat B."/>
            <person name="Knabe N."/>
            <person name="Kuees U."/>
            <person name="Lilly W.W."/>
            <person name="Lindquist E."/>
            <person name="Lucas S."/>
            <person name="Magnuson J.K."/>
            <person name="Piumi F."/>
            <person name="Raudaskoski M."/>
            <person name="Salamov A."/>
            <person name="Schmutz J."/>
            <person name="Schwarze F.W.M.R."/>
            <person name="vanKuyk P.A."/>
            <person name="Horton J.S."/>
            <person name="Grigoriev I.V."/>
            <person name="Woesten H.A.B."/>
        </authorList>
    </citation>
    <scope>NUCLEOTIDE SEQUENCE [LARGE SCALE GENOMIC DNA]</scope>
    <source>
        <strain evidence="3">H4-8 / FGSC 9210</strain>
    </source>
</reference>
<dbReference type="Pfam" id="PF13577">
    <property type="entry name" value="SnoaL_4"/>
    <property type="match status" value="1"/>
</dbReference>
<evidence type="ECO:0000313" key="3">
    <source>
        <dbReference type="Proteomes" id="UP000007431"/>
    </source>
</evidence>